<reference evidence="8 9" key="1">
    <citation type="submission" date="2018-09" db="EMBL/GenBank/DDBJ databases">
        <title>Genomic Encyclopedia of Archaeal and Bacterial Type Strains, Phase II (KMG-II): from individual species to whole genera.</title>
        <authorList>
            <person name="Goeker M."/>
        </authorList>
    </citation>
    <scope>NUCLEOTIDE SEQUENCE [LARGE SCALE GENOMIC DNA]</scope>
    <source>
        <strain evidence="8 9">DSM 17008</strain>
    </source>
</reference>
<dbReference type="InterPro" id="IPR050490">
    <property type="entry name" value="Bact_solute-bd_prot1"/>
</dbReference>
<feature type="chain" id="PRO_5039057374" evidence="7">
    <location>
        <begin position="20"/>
        <end position="443"/>
    </location>
</feature>
<evidence type="ECO:0000256" key="2">
    <source>
        <dbReference type="ARBA" id="ARBA00022729"/>
    </source>
</evidence>
<evidence type="ECO:0000256" key="7">
    <source>
        <dbReference type="SAM" id="SignalP"/>
    </source>
</evidence>
<evidence type="ECO:0000256" key="1">
    <source>
        <dbReference type="ARBA" id="ARBA00022475"/>
    </source>
</evidence>
<sequence length="443" mass="49397">MMKKWIMPVPFVTAAVVLAGCGGGSSSGENGELTLFSSITNESEKQAFEELVSEFEEESGIAVDVNLPGAEYESMLRVRMASNDMPDLFDTHGWSQTRYGDYTEDLAGEEWAERLDETMDGVLKDEDGKLYAFPLNQALDGISYNATLLEEYGIEPPNTFDELMEAMRTLKEESGGEVTPMFMAQSEAGAVAQYFDQMATPLLTVDEEENYEEELMNGTFDWSNYTFLPEQLKIMQEEELINEDAVTARGGQAVELMAQNEIAFIFAGGSFGADVTELNPDVEVGAIPVPSIHGEDGQRWIGGERHTLAVWNESEAKEEALQFLDFMAEDENAARIAEATSMPSPLDGVDVNHYYEESMEPYADVEVEPYFDRVYLPSGMWDVIGNTGEELLADSMTPEQVSDQMASEYQRLREEVGVEEGESLEDAEEEELSEEEVEELEQE</sequence>
<comment type="caution">
    <text evidence="8">The sequence shown here is derived from an EMBL/GenBank/DDBJ whole genome shotgun (WGS) entry which is preliminary data.</text>
</comment>
<organism evidence="8 9">
    <name type="scientific">Sinobaca qinghaiensis</name>
    <dbReference type="NCBI Taxonomy" id="342944"/>
    <lineage>
        <taxon>Bacteria</taxon>
        <taxon>Bacillati</taxon>
        <taxon>Bacillota</taxon>
        <taxon>Bacilli</taxon>
        <taxon>Bacillales</taxon>
        <taxon>Sporolactobacillaceae</taxon>
        <taxon>Sinobaca</taxon>
    </lineage>
</organism>
<keyword evidence="2 7" id="KW-0732">Signal</keyword>
<gene>
    <name evidence="8" type="ORF">ATL39_0387</name>
</gene>
<feature type="compositionally biased region" description="Acidic residues" evidence="6">
    <location>
        <begin position="417"/>
        <end position="443"/>
    </location>
</feature>
<name>A0A419V7S9_9BACL</name>
<feature type="region of interest" description="Disordered" evidence="6">
    <location>
        <begin position="397"/>
        <end position="443"/>
    </location>
</feature>
<dbReference type="PANTHER" id="PTHR43649">
    <property type="entry name" value="ARABINOSE-BINDING PROTEIN-RELATED"/>
    <property type="match status" value="1"/>
</dbReference>
<accession>A0A419V7S9</accession>
<dbReference type="Proteomes" id="UP000285120">
    <property type="component" value="Unassembled WGS sequence"/>
</dbReference>
<keyword evidence="4" id="KW-0564">Palmitate</keyword>
<feature type="compositionally biased region" description="Polar residues" evidence="6">
    <location>
        <begin position="397"/>
        <end position="407"/>
    </location>
</feature>
<keyword evidence="9" id="KW-1185">Reference proteome</keyword>
<evidence type="ECO:0000313" key="9">
    <source>
        <dbReference type="Proteomes" id="UP000285120"/>
    </source>
</evidence>
<proteinExistence type="predicted"/>
<evidence type="ECO:0000256" key="6">
    <source>
        <dbReference type="SAM" id="MobiDB-lite"/>
    </source>
</evidence>
<dbReference type="Gene3D" id="3.40.190.10">
    <property type="entry name" value="Periplasmic binding protein-like II"/>
    <property type="match status" value="2"/>
</dbReference>
<dbReference type="RefSeq" id="WP_211326958.1">
    <property type="nucleotide sequence ID" value="NZ_RAPK01000006.1"/>
</dbReference>
<dbReference type="PANTHER" id="PTHR43649:SF33">
    <property type="entry name" value="POLYGALACTURONAN_RHAMNOGALACTURONAN-BINDING PROTEIN YTCQ"/>
    <property type="match status" value="1"/>
</dbReference>
<dbReference type="AlphaFoldDB" id="A0A419V7S9"/>
<evidence type="ECO:0000313" key="8">
    <source>
        <dbReference type="EMBL" id="RKD76174.1"/>
    </source>
</evidence>
<keyword evidence="1" id="KW-1003">Cell membrane</keyword>
<dbReference type="SUPFAM" id="SSF53850">
    <property type="entry name" value="Periplasmic binding protein-like II"/>
    <property type="match status" value="1"/>
</dbReference>
<evidence type="ECO:0000256" key="4">
    <source>
        <dbReference type="ARBA" id="ARBA00023139"/>
    </source>
</evidence>
<dbReference type="Pfam" id="PF01547">
    <property type="entry name" value="SBP_bac_1"/>
    <property type="match status" value="1"/>
</dbReference>
<evidence type="ECO:0000256" key="5">
    <source>
        <dbReference type="ARBA" id="ARBA00023288"/>
    </source>
</evidence>
<protein>
    <submittedName>
        <fullName evidence="8">Carbohydrate ABC transporter substrate-binding protein (CUT1 family)</fullName>
    </submittedName>
</protein>
<keyword evidence="3" id="KW-0472">Membrane</keyword>
<dbReference type="PROSITE" id="PS51257">
    <property type="entry name" value="PROKAR_LIPOPROTEIN"/>
    <property type="match status" value="1"/>
</dbReference>
<evidence type="ECO:0000256" key="3">
    <source>
        <dbReference type="ARBA" id="ARBA00023136"/>
    </source>
</evidence>
<keyword evidence="5" id="KW-0449">Lipoprotein</keyword>
<feature type="signal peptide" evidence="7">
    <location>
        <begin position="1"/>
        <end position="19"/>
    </location>
</feature>
<dbReference type="InterPro" id="IPR006059">
    <property type="entry name" value="SBP"/>
</dbReference>
<dbReference type="EMBL" id="RAPK01000006">
    <property type="protein sequence ID" value="RKD76174.1"/>
    <property type="molecule type" value="Genomic_DNA"/>
</dbReference>